<feature type="signal peptide" evidence="1">
    <location>
        <begin position="1"/>
        <end position="20"/>
    </location>
</feature>
<dbReference type="AlphaFoldDB" id="G7DVY6"/>
<dbReference type="InParanoid" id="G7DVY6"/>
<keyword evidence="3" id="KW-1185">Reference proteome</keyword>
<evidence type="ECO:0000313" key="2">
    <source>
        <dbReference type="EMBL" id="GAA94746.1"/>
    </source>
</evidence>
<evidence type="ECO:0000256" key="1">
    <source>
        <dbReference type="SAM" id="SignalP"/>
    </source>
</evidence>
<keyword evidence="1" id="KW-0732">Signal</keyword>
<reference evidence="2 3" key="1">
    <citation type="journal article" date="2011" name="J. Gen. Appl. Microbiol.">
        <title>Draft genome sequencing of the enigmatic basidiomycete Mixia osmundae.</title>
        <authorList>
            <person name="Nishida H."/>
            <person name="Nagatsuka Y."/>
            <person name="Sugiyama J."/>
        </authorList>
    </citation>
    <scope>NUCLEOTIDE SEQUENCE [LARGE SCALE GENOMIC DNA]</scope>
    <source>
        <strain evidence="3">CBS 9802 / IAM 14324 / JCM 22182 / KY 12970</strain>
    </source>
</reference>
<name>G7DVY6_MIXOS</name>
<comment type="caution">
    <text evidence="2">The sequence shown here is derived from an EMBL/GenBank/DDBJ whole genome shotgun (WGS) entry which is preliminary data.</text>
</comment>
<gene>
    <name evidence="2" type="primary">Mo01400</name>
    <name evidence="2" type="ORF">E5Q_01400</name>
</gene>
<protein>
    <submittedName>
        <fullName evidence="2">Uncharacterized protein</fullName>
    </submittedName>
</protein>
<organism evidence="2 3">
    <name type="scientific">Mixia osmundae (strain CBS 9802 / IAM 14324 / JCM 22182 / KY 12970)</name>
    <dbReference type="NCBI Taxonomy" id="764103"/>
    <lineage>
        <taxon>Eukaryota</taxon>
        <taxon>Fungi</taxon>
        <taxon>Dikarya</taxon>
        <taxon>Basidiomycota</taxon>
        <taxon>Pucciniomycotina</taxon>
        <taxon>Mixiomycetes</taxon>
        <taxon>Mixiales</taxon>
        <taxon>Mixiaceae</taxon>
        <taxon>Mixia</taxon>
    </lineage>
</organism>
<dbReference type="RefSeq" id="XP_014568148.1">
    <property type="nucleotide sequence ID" value="XM_014712662.1"/>
</dbReference>
<dbReference type="HOGENOM" id="CLU_1661210_0_0_1"/>
<feature type="chain" id="PRO_5009955565" evidence="1">
    <location>
        <begin position="21"/>
        <end position="159"/>
    </location>
</feature>
<dbReference type="EMBL" id="BABT02000046">
    <property type="protein sequence ID" value="GAA94746.1"/>
    <property type="molecule type" value="Genomic_DNA"/>
</dbReference>
<dbReference type="Proteomes" id="UP000009131">
    <property type="component" value="Unassembled WGS sequence"/>
</dbReference>
<reference evidence="2 3" key="2">
    <citation type="journal article" date="2012" name="Open Biol.">
        <title>Characteristics of nucleosomes and linker DNA regions on the genome of the basidiomycete Mixia osmundae revealed by mono- and dinucleosome mapping.</title>
        <authorList>
            <person name="Nishida H."/>
            <person name="Kondo S."/>
            <person name="Matsumoto T."/>
            <person name="Suzuki Y."/>
            <person name="Yoshikawa H."/>
            <person name="Taylor T.D."/>
            <person name="Sugiyama J."/>
        </authorList>
    </citation>
    <scope>NUCLEOTIDE SEQUENCE [LARGE SCALE GENOMIC DNA]</scope>
    <source>
        <strain evidence="3">CBS 9802 / IAM 14324 / JCM 22182 / KY 12970</strain>
    </source>
</reference>
<proteinExistence type="predicted"/>
<sequence length="159" mass="17102">MRLSTALAGLIAAAVGSALAAPSAELAKRACAPAEETTLKIFALEHRDGAPILSMTFCTTFSPTKKGNFTLSQASTPSTTFFPQGSLPVQNSKFIFDLIVIHGETKPGSTFDIMIILYYEGPVVRYSSLGYYYANGVKQPSIHSLTIGDKIRPRWPGRG</sequence>
<accession>G7DVY6</accession>
<evidence type="ECO:0000313" key="3">
    <source>
        <dbReference type="Proteomes" id="UP000009131"/>
    </source>
</evidence>